<feature type="compositionally biased region" description="Low complexity" evidence="1">
    <location>
        <begin position="62"/>
        <end position="73"/>
    </location>
</feature>
<evidence type="ECO:0000313" key="2">
    <source>
        <dbReference type="EMBL" id="CAG6538054.1"/>
    </source>
</evidence>
<proteinExistence type="predicted"/>
<feature type="region of interest" description="Disordered" evidence="1">
    <location>
        <begin position="50"/>
        <end position="73"/>
    </location>
</feature>
<sequence length="143" mass="15803">MSPVRSPSLRSGSGLARTRPTTVTRSVRCIFASCVRSEFGAVSRTDPVVSTMSRHLPESRDSTTSPSISTKSPTLPVFSLLHETFFGEERASWFPSDNRRRLTSSMAAEQNRTDDEEVAIRNGPVLASSSRWIVGTSDRNLRQ</sequence>
<evidence type="ECO:0000256" key="1">
    <source>
        <dbReference type="SAM" id="MobiDB-lite"/>
    </source>
</evidence>
<organism evidence="2">
    <name type="scientific">Culex pipiens</name>
    <name type="common">House mosquito</name>
    <dbReference type="NCBI Taxonomy" id="7175"/>
    <lineage>
        <taxon>Eukaryota</taxon>
        <taxon>Metazoa</taxon>
        <taxon>Ecdysozoa</taxon>
        <taxon>Arthropoda</taxon>
        <taxon>Hexapoda</taxon>
        <taxon>Insecta</taxon>
        <taxon>Pterygota</taxon>
        <taxon>Neoptera</taxon>
        <taxon>Endopterygota</taxon>
        <taxon>Diptera</taxon>
        <taxon>Nematocera</taxon>
        <taxon>Culicoidea</taxon>
        <taxon>Culicidae</taxon>
        <taxon>Culicinae</taxon>
        <taxon>Culicini</taxon>
        <taxon>Culex</taxon>
        <taxon>Culex</taxon>
    </lineage>
</organism>
<dbReference type="EMBL" id="HBUE01217841">
    <property type="protein sequence ID" value="CAG6538054.1"/>
    <property type="molecule type" value="Transcribed_RNA"/>
</dbReference>
<dbReference type="AlphaFoldDB" id="A0A8D8HNE7"/>
<protein>
    <submittedName>
        <fullName evidence="2">(northern house mosquito) hypothetical protein</fullName>
    </submittedName>
</protein>
<accession>A0A8D8HNE7</accession>
<dbReference type="EMBL" id="HBUE01324396">
    <property type="protein sequence ID" value="CAG6590065.1"/>
    <property type="molecule type" value="Transcribed_RNA"/>
</dbReference>
<name>A0A8D8HNE7_CULPI</name>
<reference evidence="2" key="1">
    <citation type="submission" date="2021-05" db="EMBL/GenBank/DDBJ databases">
        <authorList>
            <person name="Alioto T."/>
            <person name="Alioto T."/>
            <person name="Gomez Garrido J."/>
        </authorList>
    </citation>
    <scope>NUCLEOTIDE SEQUENCE</scope>
</reference>